<keyword evidence="3 6" id="KW-1133">Transmembrane helix</keyword>
<feature type="domain" description="Anoctamin alpha-beta plait" evidence="8">
    <location>
        <begin position="49"/>
        <end position="243"/>
    </location>
</feature>
<dbReference type="Pfam" id="PF04547">
    <property type="entry name" value="Anoctamin"/>
    <property type="match status" value="1"/>
</dbReference>
<feature type="transmembrane region" description="Helical" evidence="6">
    <location>
        <begin position="428"/>
        <end position="452"/>
    </location>
</feature>
<dbReference type="GO" id="GO:0016020">
    <property type="term" value="C:membrane"/>
    <property type="evidence" value="ECO:0007669"/>
    <property type="project" value="UniProtKB-SubCell"/>
</dbReference>
<evidence type="ECO:0000313" key="9">
    <source>
        <dbReference type="EMBL" id="KAJ2007175.1"/>
    </source>
</evidence>
<dbReference type="Pfam" id="PF20877">
    <property type="entry name" value="Anoctamin_N"/>
    <property type="match status" value="1"/>
</dbReference>
<protein>
    <submittedName>
        <fullName evidence="9">Uncharacterized protein</fullName>
    </submittedName>
</protein>
<feature type="domain" description="Anoctamin transmembrane" evidence="7">
    <location>
        <begin position="277"/>
        <end position="814"/>
    </location>
</feature>
<evidence type="ECO:0000259" key="7">
    <source>
        <dbReference type="Pfam" id="PF04547"/>
    </source>
</evidence>
<feature type="compositionally biased region" description="Polar residues" evidence="5">
    <location>
        <begin position="870"/>
        <end position="880"/>
    </location>
</feature>
<comment type="caution">
    <text evidence="9">The sequence shown here is derived from an EMBL/GenBank/DDBJ whole genome shotgun (WGS) entry which is preliminary data.</text>
</comment>
<keyword evidence="4 6" id="KW-0472">Membrane</keyword>
<feature type="region of interest" description="Disordered" evidence="5">
    <location>
        <begin position="595"/>
        <end position="617"/>
    </location>
</feature>
<dbReference type="Proteomes" id="UP001150907">
    <property type="component" value="Unassembled WGS sequence"/>
</dbReference>
<evidence type="ECO:0000256" key="2">
    <source>
        <dbReference type="ARBA" id="ARBA00022692"/>
    </source>
</evidence>
<evidence type="ECO:0000256" key="1">
    <source>
        <dbReference type="ARBA" id="ARBA00004141"/>
    </source>
</evidence>
<gene>
    <name evidence="9" type="ORF">H4R26_000941</name>
</gene>
<evidence type="ECO:0000313" key="10">
    <source>
        <dbReference type="Proteomes" id="UP001150907"/>
    </source>
</evidence>
<dbReference type="InterPro" id="IPR049452">
    <property type="entry name" value="Anoctamin_TM"/>
</dbReference>
<feature type="compositionally biased region" description="Polar residues" evidence="5">
    <location>
        <begin position="597"/>
        <end position="609"/>
    </location>
</feature>
<reference evidence="9" key="1">
    <citation type="submission" date="2022-07" db="EMBL/GenBank/DDBJ databases">
        <title>Phylogenomic reconstructions and comparative analyses of Kickxellomycotina fungi.</title>
        <authorList>
            <person name="Reynolds N.K."/>
            <person name="Stajich J.E."/>
            <person name="Barry K."/>
            <person name="Grigoriev I.V."/>
            <person name="Crous P."/>
            <person name="Smith M.E."/>
        </authorList>
    </citation>
    <scope>NUCLEOTIDE SEQUENCE</scope>
    <source>
        <strain evidence="9">IMI 214461</strain>
    </source>
</reference>
<feature type="transmembrane region" description="Helical" evidence="6">
    <location>
        <begin position="390"/>
        <end position="416"/>
    </location>
</feature>
<sequence length="903" mass="101678">MAYPTHRPLVFLQFWGLERHSERPDQPLAAAQDGDVTHLPARLQESFADYVVLFRFSPSGTAAQAPSKSQLPQGAEHVVRDSRLLEQAKASSALADLVKRLSRAGLDVEVREALKPRRLHRHHTHGSQADEELDAFTVDPGRLLIFIRCPRRRLLHEWSRSRLHDWLGGMLPLRRVPRDSGLQTADPLEVDPETHDDPSRLLEAEPGTAELIPPSERQRLVYNLISGPVSEGCAAVNAEKEPWVEAVFPLHNRSFNNEWVKHWASKSLIDRHDLRRIREHFGEEIAMYFAFLQSYFLWLAIPAAIGTVWWLLGWGFSWQFGVLLVLWSVLFTETWARRESDIATYWGVHGVQKAGSLRRPNFRPDRYIADPTTGEQVPFFSNGKRWLRRLLSVPVVLVLALLMALFVSFIFALQTFLSEYYDGPLHTLLGFAPIVLFSACLPVYTAACSYIAKVLTEYENYEREPEYAAQYTIKIFVFQFLQDQLYLFLTAWVFVPQRDGFELWLHGVYDSVKSLPPWLVPFLAQHSSGEKGVATYAGLKASSTPATVMVQSLLTSFVVTSQLVNLMTETVVPLLMRRWNLRKLARASRVPADPLPLNTTGLETKSDSPPSVERPLANTAESCQGPVKGALARSTTGVDKWVESISTLDSAIAPPDIQRQFIARVTEEALLPEYTTYEDYAEMASQFGRVAFFSVAWPLAPLAAFLNNWLELRTDAAKICGATRRPIPRRVETIGPWLDTLRFMCWLSSITNALLIYQFHPDCSFLPTVAEPGAMLRFGRTNLSFALIVLLCSEHIFLVMRWGIMHIMASWPGAYARIAERSQAQSRRRWLERAPAALRELAAADDNEDNDDGSANTGAGERSDGAEVFQETSAARTSPGANAGWRAELRHGLQIIGGAYKSD</sequence>
<dbReference type="InterPro" id="IPR049456">
    <property type="entry name" value="Anoctamin_N_fung"/>
</dbReference>
<evidence type="ECO:0000259" key="8">
    <source>
        <dbReference type="Pfam" id="PF20877"/>
    </source>
</evidence>
<evidence type="ECO:0000256" key="3">
    <source>
        <dbReference type="ARBA" id="ARBA00022989"/>
    </source>
</evidence>
<dbReference type="GO" id="GO:0032541">
    <property type="term" value="C:cortical endoplasmic reticulum"/>
    <property type="evidence" value="ECO:0007669"/>
    <property type="project" value="TreeGrafter"/>
</dbReference>
<feature type="transmembrane region" description="Helical" evidence="6">
    <location>
        <begin position="780"/>
        <end position="800"/>
    </location>
</feature>
<dbReference type="InterPro" id="IPR007632">
    <property type="entry name" value="Anoctamin"/>
</dbReference>
<dbReference type="GO" id="GO:0005254">
    <property type="term" value="F:chloride channel activity"/>
    <property type="evidence" value="ECO:0007669"/>
    <property type="project" value="TreeGrafter"/>
</dbReference>
<feature type="region of interest" description="Disordered" evidence="5">
    <location>
        <begin position="842"/>
        <end position="881"/>
    </location>
</feature>
<feature type="compositionally biased region" description="Acidic residues" evidence="5">
    <location>
        <begin position="843"/>
        <end position="852"/>
    </location>
</feature>
<keyword evidence="10" id="KW-1185">Reference proteome</keyword>
<evidence type="ECO:0000256" key="4">
    <source>
        <dbReference type="ARBA" id="ARBA00023136"/>
    </source>
</evidence>
<name>A0A9W8ELM3_9FUNG</name>
<dbReference type="AlphaFoldDB" id="A0A9W8ELM3"/>
<proteinExistence type="predicted"/>
<evidence type="ECO:0000256" key="6">
    <source>
        <dbReference type="SAM" id="Phobius"/>
    </source>
</evidence>
<organism evidence="9 10">
    <name type="scientific">Coemansia thaxteri</name>
    <dbReference type="NCBI Taxonomy" id="2663907"/>
    <lineage>
        <taxon>Eukaryota</taxon>
        <taxon>Fungi</taxon>
        <taxon>Fungi incertae sedis</taxon>
        <taxon>Zoopagomycota</taxon>
        <taxon>Kickxellomycotina</taxon>
        <taxon>Kickxellomycetes</taxon>
        <taxon>Kickxellales</taxon>
        <taxon>Kickxellaceae</taxon>
        <taxon>Coemansia</taxon>
    </lineage>
</organism>
<dbReference type="OrthoDB" id="296386at2759"/>
<keyword evidence="2 6" id="KW-0812">Transmembrane</keyword>
<dbReference type="PANTHER" id="PTHR12308:SF73">
    <property type="entry name" value="ANOCTAMIN"/>
    <property type="match status" value="1"/>
</dbReference>
<dbReference type="EMBL" id="JANBQF010000034">
    <property type="protein sequence ID" value="KAJ2007175.1"/>
    <property type="molecule type" value="Genomic_DNA"/>
</dbReference>
<feature type="transmembrane region" description="Helical" evidence="6">
    <location>
        <begin position="318"/>
        <end position="336"/>
    </location>
</feature>
<comment type="subcellular location">
    <subcellularLocation>
        <location evidence="1">Membrane</location>
        <topology evidence="1">Multi-pass membrane protein</topology>
    </subcellularLocation>
</comment>
<accession>A0A9W8ELM3</accession>
<dbReference type="PANTHER" id="PTHR12308">
    <property type="entry name" value="ANOCTAMIN"/>
    <property type="match status" value="1"/>
</dbReference>
<feature type="transmembrane region" description="Helical" evidence="6">
    <location>
        <begin position="285"/>
        <end position="312"/>
    </location>
</feature>
<evidence type="ECO:0000256" key="5">
    <source>
        <dbReference type="SAM" id="MobiDB-lite"/>
    </source>
</evidence>